<sequence length="143" mass="16413">MHELYQSYPDGKIDVEKEQALVEVYGSLIWQFPVYWFNCTPLMKQWFDDVLTYGWAYGSRGTQLKDRKIGLAVSMGSLEQDYQASYDLTAVLRPYEMTLHYVKADYQGAFSLFGANTDVSLVTNTPQAINQSAADYIKFLNTF</sequence>
<dbReference type="GO" id="GO:0003955">
    <property type="term" value="F:NAD(P)H dehydrogenase (quinone) activity"/>
    <property type="evidence" value="ECO:0007669"/>
    <property type="project" value="TreeGrafter"/>
</dbReference>
<reference evidence="3 4" key="1">
    <citation type="journal article" date="2014" name="PLoS Genet.">
        <title>Hidden diversity in honey bee gut symbionts detected by single-cell genomics.</title>
        <authorList>
            <person name="Engel P."/>
            <person name="Stepanauskas R."/>
            <person name="Moran N."/>
        </authorList>
    </citation>
    <scope>NUCLEOTIDE SEQUENCE [LARGE SCALE GENOMIC DNA]</scope>
    <source>
        <strain evidence="3 4">SCGC AB-598-J21</strain>
    </source>
</reference>
<dbReference type="InterPro" id="IPR046980">
    <property type="entry name" value="KefG/KefF"/>
</dbReference>
<evidence type="ECO:0000313" key="4">
    <source>
        <dbReference type="Proteomes" id="UP000027644"/>
    </source>
</evidence>
<dbReference type="PANTHER" id="PTHR47307:SF1">
    <property type="entry name" value="GLUTATHIONE-REGULATED POTASSIUM-EFFLUX SYSTEM ANCILLARY PROTEIN KEFG"/>
    <property type="match status" value="1"/>
</dbReference>
<dbReference type="GO" id="GO:0010181">
    <property type="term" value="F:FMN binding"/>
    <property type="evidence" value="ECO:0007669"/>
    <property type="project" value="TreeGrafter"/>
</dbReference>
<dbReference type="Gene3D" id="3.40.50.360">
    <property type="match status" value="1"/>
</dbReference>
<proteinExistence type="predicted"/>
<dbReference type="Pfam" id="PF02525">
    <property type="entry name" value="Flavodoxin_2"/>
    <property type="match status" value="1"/>
</dbReference>
<name>A0A074V887_9NEIS</name>
<feature type="domain" description="Flavodoxin-like fold" evidence="2">
    <location>
        <begin position="3"/>
        <end position="134"/>
    </location>
</feature>
<dbReference type="EMBL" id="AVQL01000455">
    <property type="protein sequence ID" value="KEQ00092.1"/>
    <property type="molecule type" value="Genomic_DNA"/>
</dbReference>
<protein>
    <submittedName>
        <fullName evidence="3">Putative NADPH-quinone reductase (Modulator of drug activity B)</fullName>
    </submittedName>
</protein>
<evidence type="ECO:0000313" key="3">
    <source>
        <dbReference type="EMBL" id="KEQ00092.1"/>
    </source>
</evidence>
<keyword evidence="1" id="KW-0560">Oxidoreductase</keyword>
<organism evidence="3 4">
    <name type="scientific">Snodgrassella alvi SCGC AB-598-J21</name>
    <dbReference type="NCBI Taxonomy" id="1385367"/>
    <lineage>
        <taxon>Bacteria</taxon>
        <taxon>Pseudomonadati</taxon>
        <taxon>Pseudomonadota</taxon>
        <taxon>Betaproteobacteria</taxon>
        <taxon>Neisseriales</taxon>
        <taxon>Neisseriaceae</taxon>
        <taxon>Snodgrassella</taxon>
    </lineage>
</organism>
<accession>A0A074V887</accession>
<evidence type="ECO:0000259" key="2">
    <source>
        <dbReference type="Pfam" id="PF02525"/>
    </source>
</evidence>
<dbReference type="Proteomes" id="UP000027644">
    <property type="component" value="Unassembled WGS sequence"/>
</dbReference>
<dbReference type="SUPFAM" id="SSF52218">
    <property type="entry name" value="Flavoproteins"/>
    <property type="match status" value="1"/>
</dbReference>
<gene>
    <name evidence="3" type="ORF">SASC598J21_022050</name>
</gene>
<dbReference type="AlphaFoldDB" id="A0A074V887"/>
<dbReference type="PANTHER" id="PTHR47307">
    <property type="entry name" value="GLUTATHIONE-REGULATED POTASSIUM-EFFLUX SYSTEM ANCILLARY PROTEIN KEFG"/>
    <property type="match status" value="1"/>
</dbReference>
<dbReference type="InterPro" id="IPR003680">
    <property type="entry name" value="Flavodoxin_fold"/>
</dbReference>
<comment type="caution">
    <text evidence="3">The sequence shown here is derived from an EMBL/GenBank/DDBJ whole genome shotgun (WGS) entry which is preliminary data.</text>
</comment>
<evidence type="ECO:0000256" key="1">
    <source>
        <dbReference type="ARBA" id="ARBA00023002"/>
    </source>
</evidence>
<dbReference type="GO" id="GO:0009055">
    <property type="term" value="F:electron transfer activity"/>
    <property type="evidence" value="ECO:0007669"/>
    <property type="project" value="TreeGrafter"/>
</dbReference>
<dbReference type="InterPro" id="IPR029039">
    <property type="entry name" value="Flavoprotein-like_sf"/>
</dbReference>